<sequence length="284" mass="32746">MNVTEKLVASSLERNFGQEISTRYQGNEQAQMRSKEVIKEIAAVVEPLVATLGIESKTVKKTIPFLYELQKNQFCDMSAYPYPLLLVNGTSENTEKYWRDLPTYWTDEANKIALPYVLEHIKRNPARQKMLEFHEWLLTVVEQINQQLDAAFRVKLVFESDMRIRLRVYEVNQIAIEVHFLDNHDTEQQHLAYDVSLDAELEVKARLLLRQGILTENLNLEALKIYIKAVLPIAHSLENLSGRGLTAEETKKLTKLLSKEEPKIMEDTDLTSKAVAFLQEAVQK</sequence>
<evidence type="ECO:0000313" key="2">
    <source>
        <dbReference type="Proteomes" id="UP000523362"/>
    </source>
</evidence>
<accession>A0A7X0X4E6</accession>
<gene>
    <name evidence="1" type="ORF">HB897_12100</name>
</gene>
<organism evidence="1 2">
    <name type="scientific">Listeria seeligeri</name>
    <dbReference type="NCBI Taxonomy" id="1640"/>
    <lineage>
        <taxon>Bacteria</taxon>
        <taxon>Bacillati</taxon>
        <taxon>Bacillota</taxon>
        <taxon>Bacilli</taxon>
        <taxon>Bacillales</taxon>
        <taxon>Listeriaceae</taxon>
        <taxon>Listeria</taxon>
    </lineage>
</organism>
<dbReference type="AlphaFoldDB" id="A0A7X0X4E6"/>
<dbReference type="Proteomes" id="UP000523362">
    <property type="component" value="Unassembled WGS sequence"/>
</dbReference>
<protein>
    <submittedName>
        <fullName evidence="1">Uncharacterized protein</fullName>
    </submittedName>
</protein>
<dbReference type="RefSeq" id="WP_185384008.1">
    <property type="nucleotide sequence ID" value="NZ_JAARRG010000010.1"/>
</dbReference>
<evidence type="ECO:0000313" key="1">
    <source>
        <dbReference type="EMBL" id="MBC1486971.1"/>
    </source>
</evidence>
<comment type="caution">
    <text evidence="1">The sequence shown here is derived from an EMBL/GenBank/DDBJ whole genome shotgun (WGS) entry which is preliminary data.</text>
</comment>
<proteinExistence type="predicted"/>
<dbReference type="EMBL" id="JAARRG010000010">
    <property type="protein sequence ID" value="MBC1486971.1"/>
    <property type="molecule type" value="Genomic_DNA"/>
</dbReference>
<reference evidence="1 2" key="1">
    <citation type="submission" date="2020-03" db="EMBL/GenBank/DDBJ databases">
        <title>Soil Listeria distribution.</title>
        <authorList>
            <person name="Liao J."/>
            <person name="Wiedmann M."/>
        </authorList>
    </citation>
    <scope>NUCLEOTIDE SEQUENCE [LARGE SCALE GENOMIC DNA]</scope>
    <source>
        <strain evidence="1 2">FSL L7-1560</strain>
    </source>
</reference>
<name>A0A7X0X4E6_LISSE</name>